<organism evidence="1 2">
    <name type="scientific">Streptomyces scabiei (strain 87.22)</name>
    <dbReference type="NCBI Taxonomy" id="680198"/>
    <lineage>
        <taxon>Bacteria</taxon>
        <taxon>Bacillati</taxon>
        <taxon>Actinomycetota</taxon>
        <taxon>Actinomycetes</taxon>
        <taxon>Kitasatosporales</taxon>
        <taxon>Streptomycetaceae</taxon>
        <taxon>Streptomyces</taxon>
    </lineage>
</organism>
<dbReference type="RefSeq" id="WP_013002479.1">
    <property type="nucleotide sequence ID" value="NC_013929.1"/>
</dbReference>
<keyword evidence="2" id="KW-1185">Reference proteome</keyword>
<reference evidence="1 2" key="1">
    <citation type="journal article" date="2010" name="Mol. Plant Microbe Interact.">
        <title>Streptomyces scabies 87-22 contains a coronafacic acid-like biosynthetic cluster that contributes to plant-microbe interactions.</title>
        <authorList>
            <person name="Bignell D.R."/>
            <person name="Seipke R.F."/>
            <person name="Huguet-Tapia J.C."/>
            <person name="Chambers A.H."/>
            <person name="Parry R.J."/>
            <person name="Loria R."/>
        </authorList>
    </citation>
    <scope>NUCLEOTIDE SEQUENCE [LARGE SCALE GENOMIC DNA]</scope>
    <source>
        <strain evidence="1 2">87.22</strain>
    </source>
</reference>
<evidence type="ECO:0000313" key="2">
    <source>
        <dbReference type="Proteomes" id="UP000001444"/>
    </source>
</evidence>
<dbReference type="KEGG" id="scb:SCAB_48401"/>
<dbReference type="AlphaFoldDB" id="C9ZFA5"/>
<dbReference type="eggNOG" id="ENOG5031WIN">
    <property type="taxonomic scope" value="Bacteria"/>
</dbReference>
<evidence type="ECO:0000313" key="1">
    <source>
        <dbReference type="EMBL" id="CBG71891.1"/>
    </source>
</evidence>
<proteinExistence type="predicted"/>
<dbReference type="EMBL" id="FN554889">
    <property type="protein sequence ID" value="CBG71891.1"/>
    <property type="molecule type" value="Genomic_DNA"/>
</dbReference>
<protein>
    <submittedName>
        <fullName evidence="1">Uncharacterized protein</fullName>
    </submittedName>
</protein>
<dbReference type="HOGENOM" id="CLU_2829585_0_0_11"/>
<accession>C9ZFA5</accession>
<sequence length="66" mass="6873">MNREQRLAMADAATTRAAGLAREAEDAAHDFHNHNKAAPLAAVGALWADIARSHAAIAAALPETEA</sequence>
<gene>
    <name evidence="1" type="ordered locus">SCAB_48401</name>
</gene>
<name>C9ZFA5_STRSW</name>
<dbReference type="STRING" id="680198.SCAB_48401"/>
<dbReference type="Proteomes" id="UP000001444">
    <property type="component" value="Chromosome"/>
</dbReference>
<dbReference type="GeneID" id="24311974"/>